<name>A0ACC1LL06_9FUNG</name>
<organism evidence="1 2">
    <name type="scientific">Coemansia furcata</name>
    <dbReference type="NCBI Taxonomy" id="417177"/>
    <lineage>
        <taxon>Eukaryota</taxon>
        <taxon>Fungi</taxon>
        <taxon>Fungi incertae sedis</taxon>
        <taxon>Zoopagomycota</taxon>
        <taxon>Kickxellomycotina</taxon>
        <taxon>Kickxellomycetes</taxon>
        <taxon>Kickxellales</taxon>
        <taxon>Kickxellaceae</taxon>
        <taxon>Coemansia</taxon>
    </lineage>
</organism>
<dbReference type="Proteomes" id="UP001140096">
    <property type="component" value="Unassembled WGS sequence"/>
</dbReference>
<comment type="caution">
    <text evidence="1">The sequence shown here is derived from an EMBL/GenBank/DDBJ whole genome shotgun (WGS) entry which is preliminary data.</text>
</comment>
<sequence>MLGSLRTSGPHDRHWARLALGLLGVTAIYAAVAAHPDMPGDCTPSLLSDCFRLGMVWPVVNLFLAAILIIQGWWRRSSSGQVFDHNSGAHHQPVSYTDNRRRMRVAAIIVSLVGAGIATNAVFALDGVVHQTYWLSQLLFSSCLPLALIAGGHCSVPVLVQLLLSSLAEPYFAFFTGAHIHEPLLATTHSRSILASAAVAAVAALVQLSTHRRSALHRLPGNRCELAEAAEYRTPLTRVRMEHEPKTVSPERALSMLDTLLFGWVTPVLRLGTQKTIDIGDLYCLDACDRPLAVWRRYKSHHGSTLIRRLAFTFAPQLLTQGLLALGNSALEYGGPFFLQRILRSIRLYNAHPHEQRALMMPSTSRLIYLDAIGLLLCSLLHSVMVNQVLWIGRRVSVRLQGLLVAELSSKALRRRCKTAAPPKDGEEDKTAASDGRVANMLTSDVESIGHISSYLNEIYTLPIKFVLGSWYLYSLLGAPALIGLTITVVYYPLTKLMVKYLIKYQKRLMAIEDERVTMITEMFQGIRAVKLFGWQSRFIERVRAKRTEELALYWRLMLLQLPVSFVQSITTSLMLICILALYSLVFGHPLTADIVFPTITVFSMVSGSFNSAPGMFRWLSSCYVSLNRIDSFMVLSPVQDLEDRTGKNSGDDDVVGFVDACFEWAPPPDAAGAKSSSSSSSAASSVSTPVAGSLSRKASVSTGLSQASEATEQTPLLAGSIAVSDAATPAADGLVRFTLRDISLQFPAGGLSLVVGPTGSGKTSLLSALIGEMTLTAGRVLLPSADALALEVAGGRYGEIVELAGQRRVMRDVAYVAQEAWLRNATIRDNILFGERYDQARYEEVLRVCALKPDLRVLDAADRTEIGERGVTLSGGQKQRVALARAVYSSRRILLIDDCLSAVDAHTATHILNECLLGLTPLMQGRTRVLVTHHVAACLPHADYVAVIHDGRVTACGPPAVVQIQGLELNPAPAADDSAAAAGDANDMRSEDDYCATGAAAGALVDDEEREQGYVRLGVWLDYMRMCGPPWYWTTVVGLMFVNRATSIVQDYCVRLWMSAADDPSAAHTVVFWLTAYLLTGLLSTAVNLADWVYEGAGALRAGRRFHERPFARVIAATPRFFDKTPVGRVISRFSRDMRTIDGDIINEITGLVSQLTHMLSVFAIISAVTPPFVLVALAMTLAYARLGVYYLNATRELKRLDSVSMAPLLSLFSELITGVESIRAFGAQNQYTMEAMNRVDVHNRPYYLLWAANRWLCSRIELLGCLVAFSTTILILFSLDTIDAGLAGFVLMYAISFSDYMLWFIRNYCDCEISMNSVERVTQYMTLEQEAAMASDPHNRPPNNWPTTGCVTVEDLVVEYVPGTPVIRGISFSANHGEKIGVVGRTGAGKSTLSLAFLRFIEPAQGRIILDNVDVAHIGLEDLRRNVTIIPQDPTLFNGSIRFNLDPFAECSDDLLWDALRRSHLVHDTPSTSGTASPVVVKGAECVVERMGGIFKSLDAEIKENGQNLSLGQRQLVALARALVRRSRLIIMDEATASVDFDTDDRIQRTIRGAEFADSTLFCIAHRLRTIIDYDRVLVLDNGQIAEFDTPWNLLQMESGVFRAMCEKSGEYEHLLSTATQSKII</sequence>
<keyword evidence="2" id="KW-1185">Reference proteome</keyword>
<accession>A0ACC1LL06</accession>
<evidence type="ECO:0000313" key="1">
    <source>
        <dbReference type="EMBL" id="KAJ2811321.1"/>
    </source>
</evidence>
<proteinExistence type="predicted"/>
<evidence type="ECO:0000313" key="2">
    <source>
        <dbReference type="Proteomes" id="UP001140096"/>
    </source>
</evidence>
<gene>
    <name evidence="1" type="ORF">H4S07_002135</name>
</gene>
<dbReference type="EMBL" id="JANBUP010000471">
    <property type="protein sequence ID" value="KAJ2811321.1"/>
    <property type="molecule type" value="Genomic_DNA"/>
</dbReference>
<protein>
    <submittedName>
        <fullName evidence="1">Uncharacterized protein</fullName>
    </submittedName>
</protein>
<reference evidence="1" key="1">
    <citation type="submission" date="2022-07" db="EMBL/GenBank/DDBJ databases">
        <title>Phylogenomic reconstructions and comparative analyses of Kickxellomycotina fungi.</title>
        <authorList>
            <person name="Reynolds N.K."/>
            <person name="Stajich J.E."/>
            <person name="Barry K."/>
            <person name="Grigoriev I.V."/>
            <person name="Crous P."/>
            <person name="Smith M.E."/>
        </authorList>
    </citation>
    <scope>NUCLEOTIDE SEQUENCE</scope>
    <source>
        <strain evidence="1">CBS 102833</strain>
    </source>
</reference>